<comment type="caution">
    <text evidence="3">The sequence shown here is derived from an EMBL/GenBank/DDBJ whole genome shotgun (WGS) entry which is preliminary data.</text>
</comment>
<dbReference type="Proteomes" id="UP001165405">
    <property type="component" value="Unassembled WGS sequence"/>
</dbReference>
<dbReference type="InterPro" id="IPR009003">
    <property type="entry name" value="Peptidase_S1_PA"/>
</dbReference>
<feature type="domain" description="VWFA" evidence="2">
    <location>
        <begin position="694"/>
        <end position="872"/>
    </location>
</feature>
<keyword evidence="4" id="KW-1185">Reference proteome</keyword>
<dbReference type="Pfam" id="PF00092">
    <property type="entry name" value="VWA"/>
    <property type="match status" value="1"/>
</dbReference>
<dbReference type="SUPFAM" id="SSF53850">
    <property type="entry name" value="Periplasmic binding protein-like II"/>
    <property type="match status" value="1"/>
</dbReference>
<evidence type="ECO:0000259" key="2">
    <source>
        <dbReference type="PROSITE" id="PS50234"/>
    </source>
</evidence>
<evidence type="ECO:0000256" key="1">
    <source>
        <dbReference type="SAM" id="MobiDB-lite"/>
    </source>
</evidence>
<feature type="compositionally biased region" description="Low complexity" evidence="1">
    <location>
        <begin position="901"/>
        <end position="915"/>
    </location>
</feature>
<evidence type="ECO:0000313" key="4">
    <source>
        <dbReference type="Proteomes" id="UP001165405"/>
    </source>
</evidence>
<dbReference type="AlphaFoldDB" id="A0AA41QI10"/>
<organism evidence="3 4">
    <name type="scientific">Antribacter soli</name>
    <dbReference type="NCBI Taxonomy" id="2910976"/>
    <lineage>
        <taxon>Bacteria</taxon>
        <taxon>Bacillati</taxon>
        <taxon>Actinomycetota</taxon>
        <taxon>Actinomycetes</taxon>
        <taxon>Micrococcales</taxon>
        <taxon>Promicromonosporaceae</taxon>
        <taxon>Antribacter</taxon>
    </lineage>
</organism>
<protein>
    <submittedName>
        <fullName evidence="3">Substrate-binding domain-containing protein</fullName>
    </submittedName>
</protein>
<name>A0AA41QI10_9MICO</name>
<reference evidence="3" key="1">
    <citation type="submission" date="2022-01" db="EMBL/GenBank/DDBJ databases">
        <title>Antribacter sp. nov., isolated from Guizhou of China.</title>
        <authorList>
            <person name="Chengliang C."/>
            <person name="Ya Z."/>
        </authorList>
    </citation>
    <scope>NUCLEOTIDE SEQUENCE</scope>
    <source>
        <strain evidence="3">KLBMP 9083</strain>
    </source>
</reference>
<gene>
    <name evidence="3" type="ORF">L1785_16185</name>
</gene>
<evidence type="ECO:0000313" key="3">
    <source>
        <dbReference type="EMBL" id="MCF4122517.1"/>
    </source>
</evidence>
<dbReference type="SMART" id="SM00327">
    <property type="entry name" value="VWA"/>
    <property type="match status" value="1"/>
</dbReference>
<dbReference type="EMBL" id="JAKGSG010000044">
    <property type="protein sequence ID" value="MCF4122517.1"/>
    <property type="molecule type" value="Genomic_DNA"/>
</dbReference>
<dbReference type="Gene3D" id="3.40.50.410">
    <property type="entry name" value="von Willebrand factor, type A domain"/>
    <property type="match status" value="1"/>
</dbReference>
<dbReference type="SUPFAM" id="SSF53300">
    <property type="entry name" value="vWA-like"/>
    <property type="match status" value="1"/>
</dbReference>
<accession>A0AA41QI10</accession>
<dbReference type="CDD" id="cd00198">
    <property type="entry name" value="vWFA"/>
    <property type="match status" value="1"/>
</dbReference>
<dbReference type="Pfam" id="PF13531">
    <property type="entry name" value="SBP_bac_11"/>
    <property type="match status" value="1"/>
</dbReference>
<feature type="region of interest" description="Disordered" evidence="1">
    <location>
        <begin position="883"/>
        <end position="915"/>
    </location>
</feature>
<sequence length="915" mass="96809">MGKQIARAVGLALTAVLGSVAVERVDGDLGEAFASPLLWLALACTLAGELVAQLQEYSSPGARARSRQERWSKAVVAFVDDGVPVGLGFVVSPRRVLTSWDVLERVARDKNPLSLWFTVTFPHLGEGDGVVQRQVRYRTQDAGNDVVALEVHEADRVPRSVLPFRFGRPAAGTDVSLFGYTDTGAGPAGETWVAGHVRGTVDGRWLQIDGDHGGVAGPRPGFCGGPVVEVTTGRVVGLMVEAASRDGRFEARALSSAVFEGLNIPARRPQRISRVVVEAVLRWAGKARDQVREAPAQVVGWGRRHRPTVVVGGTVAASVGATLLLLSALGILRPPVAPGPCVVVPVSISTEKDDLVKELAQQFNAEETVDGRCVDVQAAGLTSGGAMEALAGAERWDQEIVAKTIEIDETPQPPPPAVWMPTSTMWSDLLVSAKGLEGENLGSVTASVMAIAVPSAPGNAATMSWAALKKDAESEDFVLGRDVPLYSTSGLATTVAVYDAAVKALPGDSEGVTVDLVENPDVVGWVRDVESSVASYGQEATQYLENLYCGQTAPVDALVLQEQMIHSYNQGKPDGAEADCDAPPADEEYEPVASLDALQPLEGTVVLDHPYLLMPWIDDDQRAVAEAFYAYLTDDAQQDRFLDVGFRRPSDPLTRTDQLRTTTAAEQSTRITVPDATVLEAMRAQWDGVRKKAQVLLLLDTSLSMAGGPLEDVRAASHRALDLLDPSDEVAIWTFADGPVPVADFQPVGDGVSLHAVIDGLQSSGSGTALVNATIAAHEALEAKFPTSSDDERVQAVVLLTDGVNNPPATQEQVDALIGTIDEPEREVRIYTVPYGNETDECLLGEIAARTDAKFYGASTDQENIEDVLLAVFGNFGSPGGAADLPSREAKTLTSPSYDCPAEPTAAATAPGAGG</sequence>
<dbReference type="SUPFAM" id="SSF50494">
    <property type="entry name" value="Trypsin-like serine proteases"/>
    <property type="match status" value="1"/>
</dbReference>
<dbReference type="RefSeq" id="WP_236090316.1">
    <property type="nucleotide sequence ID" value="NZ_JAKGSG010000044.1"/>
</dbReference>
<dbReference type="InterPro" id="IPR002035">
    <property type="entry name" value="VWF_A"/>
</dbReference>
<proteinExistence type="predicted"/>
<dbReference type="InterPro" id="IPR036465">
    <property type="entry name" value="vWFA_dom_sf"/>
</dbReference>
<dbReference type="PROSITE" id="PS50234">
    <property type="entry name" value="VWFA"/>
    <property type="match status" value="1"/>
</dbReference>